<gene>
    <name evidence="2" type="ORF">BKP66_03465</name>
</gene>
<keyword evidence="1" id="KW-0732">Signal</keyword>
<protein>
    <submittedName>
        <fullName evidence="2">Uncharacterized protein</fullName>
    </submittedName>
</protein>
<name>A0AAP7TCQ0_BACAM</name>
<organism evidence="2 3">
    <name type="scientific">Bacillus amyloliquefaciens</name>
    <name type="common">Bacillus velezensis</name>
    <dbReference type="NCBI Taxonomy" id="1390"/>
    <lineage>
        <taxon>Bacteria</taxon>
        <taxon>Bacillati</taxon>
        <taxon>Bacillota</taxon>
        <taxon>Bacilli</taxon>
        <taxon>Bacillales</taxon>
        <taxon>Bacillaceae</taxon>
        <taxon>Bacillus</taxon>
        <taxon>Bacillus amyloliquefaciens group</taxon>
    </lineage>
</organism>
<comment type="caution">
    <text evidence="2">The sequence shown here is derived from an EMBL/GenBank/DDBJ whole genome shotgun (WGS) entry which is preliminary data.</text>
</comment>
<accession>A0AAP7TCQ0</accession>
<dbReference type="EMBL" id="MOEA01000001">
    <property type="protein sequence ID" value="OIK22645.1"/>
    <property type="molecule type" value="Genomic_DNA"/>
</dbReference>
<dbReference type="AlphaFoldDB" id="A0AAP7TCQ0"/>
<dbReference type="Proteomes" id="UP000180036">
    <property type="component" value="Unassembled WGS sequence"/>
</dbReference>
<proteinExistence type="predicted"/>
<feature type="signal peptide" evidence="1">
    <location>
        <begin position="1"/>
        <end position="28"/>
    </location>
</feature>
<dbReference type="RefSeq" id="WP_071347020.1">
    <property type="nucleotide sequence ID" value="NZ_MOEA01000001.1"/>
</dbReference>
<evidence type="ECO:0000313" key="3">
    <source>
        <dbReference type="Proteomes" id="UP000180036"/>
    </source>
</evidence>
<evidence type="ECO:0000256" key="1">
    <source>
        <dbReference type="SAM" id="SignalP"/>
    </source>
</evidence>
<sequence>MKKSFIAFCFIFVFGVGLIFPQSQIVQAAPSCYNSGTWKIAILGADSDNESTPQAICKGNLVVTGNIKATSINPRANANPARVYLKREQSGVDPVIKETEVKITVNGKASSVSINAGDVPLGNYYILIETGRSNDEIEYSGSGTFQLK</sequence>
<evidence type="ECO:0000313" key="2">
    <source>
        <dbReference type="EMBL" id="OIK22645.1"/>
    </source>
</evidence>
<feature type="chain" id="PRO_5043053240" evidence="1">
    <location>
        <begin position="29"/>
        <end position="148"/>
    </location>
</feature>
<reference evidence="2 3" key="1">
    <citation type="submission" date="2016-10" db="EMBL/GenBank/DDBJ databases">
        <authorList>
            <person name="Marach S."/>
            <person name="Prathuangwong S."/>
            <person name="Takikawa Y."/>
            <person name="Dohra H."/>
        </authorList>
    </citation>
    <scope>NUCLEOTIDE SEQUENCE [LARGE SCALE GENOMIC DNA]</scope>
    <source>
        <strain evidence="2 3">K2</strain>
    </source>
</reference>